<keyword evidence="1" id="KW-1133">Transmembrane helix</keyword>
<keyword evidence="3" id="KW-1185">Reference proteome</keyword>
<sequence length="167" mass="18792">MSNWAVEKLAEERGTTTVTALFFLICMGGLLALLLVIGQVNLAKMRTQQTADIISKGARAAGAGEYLDLFGEKQSVLFATKQDALQHDADVVRGAREEAEELWRLNSPAITRQAKDATIRHQKGEQRRLYNQGIYYVEIVTDYPIHHFWGEVNGTFRRVSQSGIYDF</sequence>
<protein>
    <recommendedName>
        <fullName evidence="4">Flp pilus-assembly TadG-like N-terminal domain-containing protein</fullName>
    </recommendedName>
</protein>
<evidence type="ECO:0000313" key="3">
    <source>
        <dbReference type="Proteomes" id="UP001056500"/>
    </source>
</evidence>
<accession>A0ABY4WGJ0</accession>
<reference evidence="2" key="1">
    <citation type="submission" date="2022-06" db="EMBL/GenBank/DDBJ databases">
        <title>Genome sequencing of Brevibacillus sp. BB3-R1.</title>
        <authorList>
            <person name="Heo J."/>
            <person name="Lee D."/>
            <person name="Won M."/>
            <person name="Han B.-H."/>
            <person name="Hong S.-B."/>
            <person name="Kwon S.-W."/>
        </authorList>
    </citation>
    <scope>NUCLEOTIDE SEQUENCE</scope>
    <source>
        <strain evidence="2">BB3-R1</strain>
    </source>
</reference>
<gene>
    <name evidence="2" type="ORF">NDK47_01065</name>
</gene>
<dbReference type="Proteomes" id="UP001056500">
    <property type="component" value="Chromosome"/>
</dbReference>
<keyword evidence="1" id="KW-0472">Membrane</keyword>
<organism evidence="2 3">
    <name type="scientific">Brevibacillus ruminantium</name>
    <dbReference type="NCBI Taxonomy" id="2950604"/>
    <lineage>
        <taxon>Bacteria</taxon>
        <taxon>Bacillati</taxon>
        <taxon>Bacillota</taxon>
        <taxon>Bacilli</taxon>
        <taxon>Bacillales</taxon>
        <taxon>Paenibacillaceae</taxon>
        <taxon>Brevibacillus</taxon>
    </lineage>
</organism>
<feature type="transmembrane region" description="Helical" evidence="1">
    <location>
        <begin position="20"/>
        <end position="38"/>
    </location>
</feature>
<dbReference type="EMBL" id="CP098755">
    <property type="protein sequence ID" value="USG65979.1"/>
    <property type="molecule type" value="Genomic_DNA"/>
</dbReference>
<proteinExistence type="predicted"/>
<evidence type="ECO:0000256" key="1">
    <source>
        <dbReference type="SAM" id="Phobius"/>
    </source>
</evidence>
<name>A0ABY4WGJ0_9BACL</name>
<evidence type="ECO:0008006" key="4">
    <source>
        <dbReference type="Google" id="ProtNLM"/>
    </source>
</evidence>
<evidence type="ECO:0000313" key="2">
    <source>
        <dbReference type="EMBL" id="USG65979.1"/>
    </source>
</evidence>
<keyword evidence="1" id="KW-0812">Transmembrane</keyword>
<dbReference type="RefSeq" id="WP_251873063.1">
    <property type="nucleotide sequence ID" value="NZ_CP098755.1"/>
</dbReference>